<dbReference type="GO" id="GO:0006935">
    <property type="term" value="P:chemotaxis"/>
    <property type="evidence" value="ECO:0007669"/>
    <property type="project" value="InterPro"/>
</dbReference>
<dbReference type="SMART" id="SM01204">
    <property type="entry name" value="FIST_C"/>
    <property type="match status" value="1"/>
</dbReference>
<dbReference type="AlphaFoldDB" id="A0A2N7KJJ1"/>
<evidence type="ECO:0000256" key="3">
    <source>
        <dbReference type="ARBA" id="ARBA00029447"/>
    </source>
</evidence>
<dbReference type="Pfam" id="PF00015">
    <property type="entry name" value="MCPsignal"/>
    <property type="match status" value="1"/>
</dbReference>
<evidence type="ECO:0000313" key="6">
    <source>
        <dbReference type="EMBL" id="PMM76311.1"/>
    </source>
</evidence>
<feature type="domain" description="Methyl-accepting transducer" evidence="5">
    <location>
        <begin position="150"/>
        <end position="382"/>
    </location>
</feature>
<accession>A0A2N7KJJ1</accession>
<dbReference type="SUPFAM" id="SSF58104">
    <property type="entry name" value="Methyl-accepting chemotaxis protein (MCP) signaling domain"/>
    <property type="match status" value="1"/>
</dbReference>
<comment type="caution">
    <text evidence="6">The sequence shown here is derived from an EMBL/GenBank/DDBJ whole genome shotgun (WGS) entry which is preliminary data.</text>
</comment>
<protein>
    <recommendedName>
        <fullName evidence="5">Methyl-accepting transducer domain-containing protein</fullName>
    </recommendedName>
</protein>
<dbReference type="PANTHER" id="PTHR32089">
    <property type="entry name" value="METHYL-ACCEPTING CHEMOTAXIS PROTEIN MCPB"/>
    <property type="match status" value="1"/>
</dbReference>
<evidence type="ECO:0000313" key="7">
    <source>
        <dbReference type="Proteomes" id="UP000235406"/>
    </source>
</evidence>
<dbReference type="Proteomes" id="UP000235406">
    <property type="component" value="Unassembled WGS sequence"/>
</dbReference>
<evidence type="ECO:0000256" key="4">
    <source>
        <dbReference type="PROSITE-ProRule" id="PRU00284"/>
    </source>
</evidence>
<dbReference type="InterPro" id="IPR004089">
    <property type="entry name" value="MCPsignal_dom"/>
</dbReference>
<dbReference type="GO" id="GO:0016020">
    <property type="term" value="C:membrane"/>
    <property type="evidence" value="ECO:0007669"/>
    <property type="project" value="UniProtKB-SubCell"/>
</dbReference>
<comment type="subcellular location">
    <subcellularLocation>
        <location evidence="1">Membrane</location>
    </subcellularLocation>
</comment>
<evidence type="ECO:0000256" key="2">
    <source>
        <dbReference type="ARBA" id="ARBA00023224"/>
    </source>
</evidence>
<dbReference type="Gene3D" id="1.10.287.950">
    <property type="entry name" value="Methyl-accepting chemotaxis protein"/>
    <property type="match status" value="1"/>
</dbReference>
<sequence>MGCSILDAAKKITGGHLCVDTGVGETFVRSIADVDVENKSIVLFSDLKFGETITLTESQSFASNTNASLDAFNKDIDGEVVTSIMVDCILRRLGASDSDKSAVRFPFEAAGYSSFGETNFLHSNCTNVAIAFHKRGKNVHKSIRTFPSTLARMINYHGQTEVNAIKYLSKHQMEMLENTSKFTGMINNVTSSLESLASISIQVQSEHRQMSSSMGGIFNHTKEQTEKLKLLQTSIETLNNCTSEIMESFCAIKGIADQTNLLALNAAIEAARAGEMGRGFAVVADEVRNLASRSKETVERNSDIIARLNDESCAIGTLVERIQESGKQQFQDIKNANDRSLVISQVSKQAEAAANSSLEVVADSNEQMNELYEQIQQIQTLAN</sequence>
<evidence type="ECO:0000256" key="1">
    <source>
        <dbReference type="ARBA" id="ARBA00004370"/>
    </source>
</evidence>
<comment type="similarity">
    <text evidence="3">Belongs to the methyl-accepting chemotaxis (MCP) protein family.</text>
</comment>
<gene>
    <name evidence="6" type="ORF">BCT49_22610</name>
</gene>
<proteinExistence type="inferred from homology"/>
<dbReference type="Pfam" id="PF10442">
    <property type="entry name" value="FIST_C"/>
    <property type="match status" value="1"/>
</dbReference>
<evidence type="ECO:0000259" key="5">
    <source>
        <dbReference type="PROSITE" id="PS50111"/>
    </source>
</evidence>
<dbReference type="InterPro" id="IPR004090">
    <property type="entry name" value="Chemotax_Me-accpt_rcpt"/>
</dbReference>
<dbReference type="PANTHER" id="PTHR32089:SF112">
    <property type="entry name" value="LYSOZYME-LIKE PROTEIN-RELATED"/>
    <property type="match status" value="1"/>
</dbReference>
<name>A0A2N7KJJ1_9VIBR</name>
<dbReference type="GO" id="GO:0004888">
    <property type="term" value="F:transmembrane signaling receptor activity"/>
    <property type="evidence" value="ECO:0007669"/>
    <property type="project" value="InterPro"/>
</dbReference>
<dbReference type="EMBL" id="MCZK01000031">
    <property type="protein sequence ID" value="PMM76311.1"/>
    <property type="molecule type" value="Genomic_DNA"/>
</dbReference>
<dbReference type="OrthoDB" id="9807948at2"/>
<dbReference type="PROSITE" id="PS50111">
    <property type="entry name" value="CHEMOTAXIS_TRANSDUC_2"/>
    <property type="match status" value="1"/>
</dbReference>
<dbReference type="GO" id="GO:0007165">
    <property type="term" value="P:signal transduction"/>
    <property type="evidence" value="ECO:0007669"/>
    <property type="project" value="UniProtKB-KW"/>
</dbReference>
<dbReference type="SMART" id="SM00283">
    <property type="entry name" value="MA"/>
    <property type="match status" value="1"/>
</dbReference>
<keyword evidence="2 4" id="KW-0807">Transducer</keyword>
<reference evidence="7" key="1">
    <citation type="submission" date="2016-07" db="EMBL/GenBank/DDBJ databases">
        <title>Nontailed viruses are major unrecognized killers of bacteria in the ocean.</title>
        <authorList>
            <person name="Kauffman K."/>
            <person name="Hussain F."/>
            <person name="Yang J."/>
            <person name="Arevalo P."/>
            <person name="Brown J."/>
            <person name="Cutler M."/>
            <person name="Kelly L."/>
            <person name="Polz M.F."/>
        </authorList>
    </citation>
    <scope>NUCLEOTIDE SEQUENCE [LARGE SCALE GENOMIC DNA]</scope>
    <source>
        <strain evidence="7">10N.261.46.F8</strain>
    </source>
</reference>
<dbReference type="InterPro" id="IPR019494">
    <property type="entry name" value="FIST_C"/>
</dbReference>
<organism evidence="6 7">
    <name type="scientific">Vibrio lentus</name>
    <dbReference type="NCBI Taxonomy" id="136468"/>
    <lineage>
        <taxon>Bacteria</taxon>
        <taxon>Pseudomonadati</taxon>
        <taxon>Pseudomonadota</taxon>
        <taxon>Gammaproteobacteria</taxon>
        <taxon>Vibrionales</taxon>
        <taxon>Vibrionaceae</taxon>
        <taxon>Vibrio</taxon>
    </lineage>
</organism>
<dbReference type="PRINTS" id="PR00260">
    <property type="entry name" value="CHEMTRNSDUCR"/>
</dbReference>